<dbReference type="Proteomes" id="UP001171916">
    <property type="component" value="Unassembled WGS sequence"/>
</dbReference>
<dbReference type="RefSeq" id="WP_289998838.1">
    <property type="nucleotide sequence ID" value="NZ_JAUEPH010000002.1"/>
</dbReference>
<gene>
    <name evidence="2" type="ORF">QVH07_03910</name>
</gene>
<comment type="caution">
    <text evidence="2">The sequence shown here is derived from an EMBL/GenBank/DDBJ whole genome shotgun (WGS) entry which is preliminary data.</text>
</comment>
<dbReference type="InterPro" id="IPR027417">
    <property type="entry name" value="P-loop_NTPase"/>
</dbReference>
<dbReference type="Gene3D" id="3.90.320.10">
    <property type="match status" value="1"/>
</dbReference>
<dbReference type="InterPro" id="IPR011335">
    <property type="entry name" value="Restrct_endonuc-II-like"/>
</dbReference>
<reference evidence="2" key="1">
    <citation type="submission" date="2023-06" db="EMBL/GenBank/DDBJ databases">
        <title>Robiginitalea aurantiacus sp. nov. and Algoriphagus sediminis sp. nov., isolated from coastal sediment.</title>
        <authorList>
            <person name="Zhou Z.Y."/>
            <person name="An J."/>
            <person name="Jia Y.W."/>
            <person name="Du Z.J."/>
        </authorList>
    </citation>
    <scope>NUCLEOTIDE SEQUENCE</scope>
    <source>
        <strain evidence="2">C2-7</strain>
    </source>
</reference>
<dbReference type="Gene3D" id="3.40.50.300">
    <property type="entry name" value="P-loop containing nucleotide triphosphate hydrolases"/>
    <property type="match status" value="1"/>
</dbReference>
<dbReference type="SUPFAM" id="SSF52980">
    <property type="entry name" value="Restriction endonuclease-like"/>
    <property type="match status" value="1"/>
</dbReference>
<organism evidence="2 3">
    <name type="scientific">Algoriphagus sediminis</name>
    <dbReference type="NCBI Taxonomy" id="3057113"/>
    <lineage>
        <taxon>Bacteria</taxon>
        <taxon>Pseudomonadati</taxon>
        <taxon>Bacteroidota</taxon>
        <taxon>Cytophagia</taxon>
        <taxon>Cytophagales</taxon>
        <taxon>Cyclobacteriaceae</taxon>
        <taxon>Algoriphagus</taxon>
    </lineage>
</organism>
<evidence type="ECO:0000259" key="1">
    <source>
        <dbReference type="Pfam" id="PF12705"/>
    </source>
</evidence>
<dbReference type="EMBL" id="JAUEPH010000002">
    <property type="protein sequence ID" value="MDN3203274.1"/>
    <property type="molecule type" value="Genomic_DNA"/>
</dbReference>
<sequence>MSSFLKDTAQQLLASDIPLKEMMVVLPNRRAGLFFTKYLSEAIAEPQWMPEVKTIEEVFYDLKGERPADELTLIFELHRIYSSLQTYNSEEDREKDSFEKFYFWGEIILKDFNDIDQFLADPEKVYENLAEQKILESDLSFLTEEQRVLISQFWKSFEEQSPEEKQKFLRFWEILGSLYQKFQASLETLGLSYGGRIYRSVIENLNQNEKPEKHVYFLGFNAFTKAEEKLIKHYIKEFGARIFWDIDQYYLQDNRQEAGLFFRDYQKDPIFGPTFPEDIPDRISGKNDRIHTYSIPLKSNQANLVGKIAESIGKEEALEETVVILPDEQLLFPVLHALPNEIEKLNVTMGYPIRNAPVFAFLDAVLDLQRYLKEKEDKAFFYHKPVIDLLAFTYLRSENEGFVEQAIDQIRVNNQTSIPAESLAKGGKMFELIFRKVAAEELFVYLSDLIRYLASSLENDPVQRSYLFQAFKQLTRIQAIFRDNQRAEINKDFYLKIFRKLFRELKLPFDGEPLEGLQIMGVLESRNLDFKRVIICDLNEGSFPPGGGINSMIPFNLRRAFGLPVQEQNDAIYAYTFYRLLHRAEEVHLIYTTASDQGKVGEMSRFVQQMKVELGITSPSPVMIPVDLTKGKEIRIEKSEEVLKSLRRYYLGQEGGTSFSASALNTYLDCRLRFYLRYIAGLKEKEEVVSEIDPSTFGTLLHNALELLYAKKEGDEPKVITSHEIKRLKETIPNAVEKAIRDFYHLDAEEELELSGQLQIARAVISNYIKAVLDYDLRNGDFKILSLEKKYFDSLEVETFEGERKVALSGLIDRVDEKDGVIRLIDYKTGKDKKKVTSIESLFDRDDKNRNKAAMQTLLYSRFFKAENPGNPLKVKPAIFNVREIYNPDFNPFLMMEKAEIEDFSSVAEEFEVGLHALISEIFDKNQEFNQTEDEEKCEYCPYKEICGR</sequence>
<feature type="domain" description="PD-(D/E)XK endonuclease-like" evidence="1">
    <location>
        <begin position="658"/>
        <end position="947"/>
    </location>
</feature>
<protein>
    <submittedName>
        <fullName evidence="2">PD-(D/E)XK nuclease family protein</fullName>
    </submittedName>
</protein>
<dbReference type="InterPro" id="IPR038726">
    <property type="entry name" value="PDDEXK_AddAB-type"/>
</dbReference>
<evidence type="ECO:0000313" key="2">
    <source>
        <dbReference type="EMBL" id="MDN3203274.1"/>
    </source>
</evidence>
<dbReference type="Pfam" id="PF12705">
    <property type="entry name" value="PDDEXK_1"/>
    <property type="match status" value="1"/>
</dbReference>
<dbReference type="SUPFAM" id="SSF52540">
    <property type="entry name" value="P-loop containing nucleoside triphosphate hydrolases"/>
    <property type="match status" value="1"/>
</dbReference>
<evidence type="ECO:0000313" key="3">
    <source>
        <dbReference type="Proteomes" id="UP001171916"/>
    </source>
</evidence>
<proteinExistence type="predicted"/>
<dbReference type="InterPro" id="IPR011604">
    <property type="entry name" value="PDDEXK-like_dom_sf"/>
</dbReference>
<name>A0ABT7Y9T9_9BACT</name>
<keyword evidence="3" id="KW-1185">Reference proteome</keyword>
<accession>A0ABT7Y9T9</accession>